<dbReference type="Pfam" id="PF06772">
    <property type="entry name" value="LtrA"/>
    <property type="match status" value="1"/>
</dbReference>
<sequence length="396" mass="43369">MPNRLKGRDIHESHRAATPLELLFDLTFVVAIALAASQLHHGLAEHHFAQAGLAFTGAFFAIWWAWMNYTWFASAYDADDVPHRLLTMLQMAGVLIFAVGVPGFFTGDFRAAVVGFAIMRIAQTLHWLRVAHGDPGRRRTALRYVSGILVLQCFWGAWLWVPPEWAWPMFAGLALAEVMVPAWAERGGATPWHAHHIAERYGLLVIITLGEIVLASANAIANLWRADGWSFDLALVGIGAMMLVLSLWWMYFLLPSAEALHRHRERGFAWGYGHLVVLLSLAAMGAGLEVVADTLNPGVVTPGDAARPLQAISMVAIPEAAFVVSLWLVHQRLVRPPRPYLGMIMVCLVAIAAVPLAVAMGLRLPWALLALSAGPIAAIWLYTHGDEPPVGISFAN</sequence>
<dbReference type="PANTHER" id="PTHR36840">
    <property type="entry name" value="BLL5714 PROTEIN"/>
    <property type="match status" value="1"/>
</dbReference>
<keyword evidence="1" id="KW-0812">Transmembrane</keyword>
<protein>
    <submittedName>
        <fullName evidence="2">Low temperature requirement protein A</fullName>
    </submittedName>
</protein>
<feature type="transmembrane region" description="Helical" evidence="1">
    <location>
        <begin position="233"/>
        <end position="255"/>
    </location>
</feature>
<feature type="transmembrane region" description="Helical" evidence="1">
    <location>
        <begin position="51"/>
        <end position="73"/>
    </location>
</feature>
<dbReference type="InterPro" id="IPR010640">
    <property type="entry name" value="Low_temperature_requirement_A"/>
</dbReference>
<keyword evidence="1" id="KW-0472">Membrane</keyword>
<feature type="transmembrane region" description="Helical" evidence="1">
    <location>
        <begin position="111"/>
        <end position="129"/>
    </location>
</feature>
<name>A0ABU7YXT0_9GAMM</name>
<dbReference type="RefSeq" id="WP_332615930.1">
    <property type="nucleotide sequence ID" value="NZ_JAXGFP010000003.1"/>
</dbReference>
<keyword evidence="1" id="KW-1133">Transmembrane helix</keyword>
<accession>A0ABU7YXT0</accession>
<organism evidence="2 3">
    <name type="scientific">Novilysobacter erysipheiresistens</name>
    <dbReference type="NCBI Taxonomy" id="1749332"/>
    <lineage>
        <taxon>Bacteria</taxon>
        <taxon>Pseudomonadati</taxon>
        <taxon>Pseudomonadota</taxon>
        <taxon>Gammaproteobacteria</taxon>
        <taxon>Lysobacterales</taxon>
        <taxon>Lysobacteraceae</taxon>
        <taxon>Novilysobacter</taxon>
    </lineage>
</organism>
<dbReference type="Proteomes" id="UP001355056">
    <property type="component" value="Unassembled WGS sequence"/>
</dbReference>
<feature type="transmembrane region" description="Helical" evidence="1">
    <location>
        <begin position="267"/>
        <end position="288"/>
    </location>
</feature>
<reference evidence="2 3" key="1">
    <citation type="journal article" date="2016" name="Int. J. Syst. Evol. Microbiol.">
        <title>Lysobacter erysipheiresistens sp. nov., an antagonist of powdery mildew, isolated from tobacco-cultivated soil.</title>
        <authorList>
            <person name="Xie B."/>
            <person name="Li T."/>
            <person name="Lin X."/>
            <person name="Wang C.J."/>
            <person name="Chen Y.J."/>
            <person name="Liu W.J."/>
            <person name="Zhao Z.W."/>
        </authorList>
    </citation>
    <scope>NUCLEOTIDE SEQUENCE [LARGE SCALE GENOMIC DNA]</scope>
    <source>
        <strain evidence="2 3">RS-LYSO-3</strain>
    </source>
</reference>
<feature type="transmembrane region" description="Helical" evidence="1">
    <location>
        <begin position="141"/>
        <end position="159"/>
    </location>
</feature>
<dbReference type="PANTHER" id="PTHR36840:SF1">
    <property type="entry name" value="BLL5714 PROTEIN"/>
    <property type="match status" value="1"/>
</dbReference>
<evidence type="ECO:0000256" key="1">
    <source>
        <dbReference type="SAM" id="Phobius"/>
    </source>
</evidence>
<gene>
    <name evidence="2" type="ORF">SNE34_06700</name>
</gene>
<proteinExistence type="predicted"/>
<keyword evidence="3" id="KW-1185">Reference proteome</keyword>
<evidence type="ECO:0000313" key="3">
    <source>
        <dbReference type="Proteomes" id="UP001355056"/>
    </source>
</evidence>
<comment type="caution">
    <text evidence="2">The sequence shown here is derived from an EMBL/GenBank/DDBJ whole genome shotgun (WGS) entry which is preliminary data.</text>
</comment>
<dbReference type="EMBL" id="JAXGFP010000003">
    <property type="protein sequence ID" value="MEG3183694.1"/>
    <property type="molecule type" value="Genomic_DNA"/>
</dbReference>
<feature type="transmembrane region" description="Helical" evidence="1">
    <location>
        <begin position="340"/>
        <end position="358"/>
    </location>
</feature>
<evidence type="ECO:0000313" key="2">
    <source>
        <dbReference type="EMBL" id="MEG3183694.1"/>
    </source>
</evidence>
<feature type="transmembrane region" description="Helical" evidence="1">
    <location>
        <begin position="20"/>
        <end position="39"/>
    </location>
</feature>
<feature type="transmembrane region" description="Helical" evidence="1">
    <location>
        <begin position="85"/>
        <end position="105"/>
    </location>
</feature>
<feature type="transmembrane region" description="Helical" evidence="1">
    <location>
        <begin position="203"/>
        <end position="221"/>
    </location>
</feature>
<feature type="transmembrane region" description="Helical" evidence="1">
    <location>
        <begin position="165"/>
        <end position="183"/>
    </location>
</feature>
<feature type="transmembrane region" description="Helical" evidence="1">
    <location>
        <begin position="308"/>
        <end position="328"/>
    </location>
</feature>